<protein>
    <submittedName>
        <fullName evidence="1">Uncharacterized protein</fullName>
    </submittedName>
</protein>
<accession>A6FXU1</accession>
<evidence type="ECO:0000313" key="1">
    <source>
        <dbReference type="EMBL" id="EDM81679.1"/>
    </source>
</evidence>
<dbReference type="EMBL" id="ABCS01000002">
    <property type="protein sequence ID" value="EDM81679.1"/>
    <property type="molecule type" value="Genomic_DNA"/>
</dbReference>
<dbReference type="Proteomes" id="UP000005801">
    <property type="component" value="Unassembled WGS sequence"/>
</dbReference>
<sequence length="325" mass="36570">MKQSREQRFYPWAYEDHGLRLRVLGASLDDRPVELVEPHANSVELGTNWAHATLELELRAPGRLVRRLVAKHERDSPPVAVLITLRCPRTHLRRRVALQAWPSTEGERFGIPLALVRDELAGLVELDAHLIRTAPAADPSAGARVASLAGTRLAGSRTLTLLLDQPEVRAGNYLDVHYRRFSDDPGAPNASALYRLELEGETPILYLNADHESLRPTLDSKGTRGPRARVRDLVFERIASSVWTQLVLRVSARLVDDGEPAYDWERAVLDQWLPRLYPERRAEERQSCLERDFQDLPMLLARLDAILQVEGKLAALAAKLTGEFS</sequence>
<gene>
    <name evidence="1" type="ORF">PPSIR1_22219</name>
</gene>
<keyword evidence="2" id="KW-1185">Reference proteome</keyword>
<reference evidence="1 2" key="1">
    <citation type="submission" date="2007-06" db="EMBL/GenBank/DDBJ databases">
        <authorList>
            <person name="Shimkets L."/>
            <person name="Ferriera S."/>
            <person name="Johnson J."/>
            <person name="Kravitz S."/>
            <person name="Beeson K."/>
            <person name="Sutton G."/>
            <person name="Rogers Y.-H."/>
            <person name="Friedman R."/>
            <person name="Frazier M."/>
            <person name="Venter J.C."/>
        </authorList>
    </citation>
    <scope>NUCLEOTIDE SEQUENCE [LARGE SCALE GENOMIC DNA]</scope>
    <source>
        <strain evidence="1 2">SIR-1</strain>
    </source>
</reference>
<evidence type="ECO:0000313" key="2">
    <source>
        <dbReference type="Proteomes" id="UP000005801"/>
    </source>
</evidence>
<proteinExistence type="predicted"/>
<name>A6FXU1_9BACT</name>
<dbReference type="RefSeq" id="WP_006969290.1">
    <property type="nucleotide sequence ID" value="NZ_ABCS01000002.1"/>
</dbReference>
<comment type="caution">
    <text evidence="1">The sequence shown here is derived from an EMBL/GenBank/DDBJ whole genome shotgun (WGS) entry which is preliminary data.</text>
</comment>
<organism evidence="1 2">
    <name type="scientific">Plesiocystis pacifica SIR-1</name>
    <dbReference type="NCBI Taxonomy" id="391625"/>
    <lineage>
        <taxon>Bacteria</taxon>
        <taxon>Pseudomonadati</taxon>
        <taxon>Myxococcota</taxon>
        <taxon>Polyangia</taxon>
        <taxon>Nannocystales</taxon>
        <taxon>Nannocystaceae</taxon>
        <taxon>Plesiocystis</taxon>
    </lineage>
</organism>
<dbReference type="AlphaFoldDB" id="A6FXU1"/>
<dbReference type="STRING" id="391625.PPSIR1_22219"/>